<evidence type="ECO:0000256" key="1">
    <source>
        <dbReference type="ARBA" id="ARBA00004606"/>
    </source>
</evidence>
<comment type="subcellular location">
    <subcellularLocation>
        <location evidence="1">Membrane</location>
        <topology evidence="1">Single-pass type II membrane protein</topology>
    </subcellularLocation>
</comment>
<evidence type="ECO:0000313" key="12">
    <source>
        <dbReference type="EMBL" id="KAK2139563.1"/>
    </source>
</evidence>
<evidence type="ECO:0000313" key="13">
    <source>
        <dbReference type="Proteomes" id="UP001208570"/>
    </source>
</evidence>
<dbReference type="InterPro" id="IPR003406">
    <property type="entry name" value="Glyco_trans_14"/>
</dbReference>
<comment type="similarity">
    <text evidence="10">Belongs to the glycosyltransferase 14 family.</text>
</comment>
<proteinExistence type="inferred from homology"/>
<keyword evidence="5 11" id="KW-0812">Transmembrane</keyword>
<dbReference type="GO" id="GO:0016020">
    <property type="term" value="C:membrane"/>
    <property type="evidence" value="ECO:0007669"/>
    <property type="project" value="UniProtKB-SubCell"/>
</dbReference>
<feature type="transmembrane region" description="Helical" evidence="11">
    <location>
        <begin position="6"/>
        <end position="25"/>
    </location>
</feature>
<keyword evidence="6" id="KW-0735">Signal-anchor</keyword>
<evidence type="ECO:0000256" key="4">
    <source>
        <dbReference type="ARBA" id="ARBA00022679"/>
    </source>
</evidence>
<accession>A0AAD9IS46</accession>
<evidence type="ECO:0000256" key="2">
    <source>
        <dbReference type="ARBA" id="ARBA00004922"/>
    </source>
</evidence>
<keyword evidence="8 11" id="KW-0472">Membrane</keyword>
<comment type="caution">
    <text evidence="12">The sequence shown here is derived from an EMBL/GenBank/DDBJ whole genome shotgun (WGS) entry which is preliminary data.</text>
</comment>
<keyword evidence="7 11" id="KW-1133">Transmembrane helix</keyword>
<reference evidence="12" key="1">
    <citation type="journal article" date="2023" name="Mol. Biol. Evol.">
        <title>Third-Generation Sequencing Reveals the Adaptive Role of the Epigenome in Three Deep-Sea Polychaetes.</title>
        <authorList>
            <person name="Perez M."/>
            <person name="Aroh O."/>
            <person name="Sun Y."/>
            <person name="Lan Y."/>
            <person name="Juniper S.K."/>
            <person name="Young C.R."/>
            <person name="Angers B."/>
            <person name="Qian P.Y."/>
        </authorList>
    </citation>
    <scope>NUCLEOTIDE SEQUENCE</scope>
    <source>
        <strain evidence="12">P08H-3</strain>
    </source>
</reference>
<keyword evidence="4" id="KW-0808">Transferase</keyword>
<name>A0AAD9IS46_9ANNE</name>
<dbReference type="Pfam" id="PF02485">
    <property type="entry name" value="Branch"/>
    <property type="match status" value="1"/>
</dbReference>
<evidence type="ECO:0000256" key="6">
    <source>
        <dbReference type="ARBA" id="ARBA00022968"/>
    </source>
</evidence>
<evidence type="ECO:0000256" key="7">
    <source>
        <dbReference type="ARBA" id="ARBA00022989"/>
    </source>
</evidence>
<evidence type="ECO:0000256" key="11">
    <source>
        <dbReference type="SAM" id="Phobius"/>
    </source>
</evidence>
<evidence type="ECO:0000256" key="8">
    <source>
        <dbReference type="ARBA" id="ARBA00023136"/>
    </source>
</evidence>
<dbReference type="PANTHER" id="PTHR19297">
    <property type="entry name" value="GLYCOSYLTRANSFERASE 14 FAMILY MEMBER"/>
    <property type="match status" value="1"/>
</dbReference>
<dbReference type="Proteomes" id="UP001208570">
    <property type="component" value="Unassembled WGS sequence"/>
</dbReference>
<comment type="pathway">
    <text evidence="2">Protein modification; protein glycosylation.</text>
</comment>
<keyword evidence="3" id="KW-0328">Glycosyltransferase</keyword>
<sequence length="445" mass="51368">MKLNWILIEAFFGLVILSSLLYGMIGRSLMTKSNTRFLDITLRQLIGFWKGEKVSKYDPEIELKLSMVPVSDSLPVNCTAIFSGNATEIRVAQQIEDISGTPNIAFVNLTKNCIAFKRERRYLTVPVNDEEKQFPIAYSIQMYKDIVQVERLLRAIYRPQNVYCINVDKSSPPDVHAGMEALAKCFDNVLLSDVNVAWGSFSQVEADLRCMKYVYNKSSDWKYFLTLTGQEFPLKTNLDLVLILKALNGSNAMVSSTRKRFHKRWLHAGPPPINVTMVKGACHFAVTRGFVHYVLFAKGMKNYTKWARRTIFPDEHFFQSLGHSPQLGIPGDYTGYPDTFSGSYRKITRYTIWRGYNRPCHGKWVRSVCVYGVGDLSRMSRAYELFANKFYYNLQPMALRCLEERHYRWTREDILGMRGTRLDLPFYSKLPNVKQHIPSGLEHWS</sequence>
<evidence type="ECO:0000256" key="10">
    <source>
        <dbReference type="ARBA" id="ARBA00038150"/>
    </source>
</evidence>
<evidence type="ECO:0000256" key="9">
    <source>
        <dbReference type="ARBA" id="ARBA00023180"/>
    </source>
</evidence>
<organism evidence="12 13">
    <name type="scientific">Paralvinella palmiformis</name>
    <dbReference type="NCBI Taxonomy" id="53620"/>
    <lineage>
        <taxon>Eukaryota</taxon>
        <taxon>Metazoa</taxon>
        <taxon>Spiralia</taxon>
        <taxon>Lophotrochozoa</taxon>
        <taxon>Annelida</taxon>
        <taxon>Polychaeta</taxon>
        <taxon>Sedentaria</taxon>
        <taxon>Canalipalpata</taxon>
        <taxon>Terebellida</taxon>
        <taxon>Terebelliformia</taxon>
        <taxon>Alvinellidae</taxon>
        <taxon>Paralvinella</taxon>
    </lineage>
</organism>
<dbReference type="EMBL" id="JAODUP010001716">
    <property type="protein sequence ID" value="KAK2139563.1"/>
    <property type="molecule type" value="Genomic_DNA"/>
</dbReference>
<dbReference type="AlphaFoldDB" id="A0AAD9IS46"/>
<evidence type="ECO:0000256" key="5">
    <source>
        <dbReference type="ARBA" id="ARBA00022692"/>
    </source>
</evidence>
<dbReference type="GO" id="GO:0008375">
    <property type="term" value="F:acetylglucosaminyltransferase activity"/>
    <property type="evidence" value="ECO:0007669"/>
    <property type="project" value="TreeGrafter"/>
</dbReference>
<evidence type="ECO:0000256" key="3">
    <source>
        <dbReference type="ARBA" id="ARBA00022676"/>
    </source>
</evidence>
<keyword evidence="9" id="KW-0325">Glycoprotein</keyword>
<gene>
    <name evidence="12" type="ORF">LSH36_1718g00023</name>
</gene>
<dbReference type="PANTHER" id="PTHR19297:SF191">
    <property type="entry name" value="PROTEIN XYLOSYLTRANSFERASE"/>
    <property type="match status" value="1"/>
</dbReference>
<keyword evidence="13" id="KW-1185">Reference proteome</keyword>
<protein>
    <submittedName>
        <fullName evidence="12">Uncharacterized protein</fullName>
    </submittedName>
</protein>